<gene>
    <name evidence="2" type="ORF">GCM10022252_75760</name>
</gene>
<keyword evidence="3" id="KW-1185">Reference proteome</keyword>
<sequence length="287" mass="33130">MAQRSPRLQPQPVIGFGQLVPPVTEKKAEPTNGQGSGPEDNKEERERVERELAEQAQAEERERVEREEHKRQEQEKRERVERELAEEEKAEQREREEREQAAREQVERELAEQQRIARELAEQEERREREEARKTRRAGRSRGRAPAAVRPTTEKDCKGDPRVKHTLAVLDDVQARLFALQLDETMATGRERPMWPHVDAALAELHPDKKPDLSAWAERAEELLEHDSDRFTPFGPLMRTSTRTAIRTLRVRLKAAGVRPSQHHVVTAAIVAYLDAWDAQGRKVPDA</sequence>
<proteinExistence type="predicted"/>
<feature type="compositionally biased region" description="Basic residues" evidence="1">
    <location>
        <begin position="134"/>
        <end position="143"/>
    </location>
</feature>
<organism evidence="2 3">
    <name type="scientific">Streptosporangium oxazolinicum</name>
    <dbReference type="NCBI Taxonomy" id="909287"/>
    <lineage>
        <taxon>Bacteria</taxon>
        <taxon>Bacillati</taxon>
        <taxon>Actinomycetota</taxon>
        <taxon>Actinomycetes</taxon>
        <taxon>Streptosporangiales</taxon>
        <taxon>Streptosporangiaceae</taxon>
        <taxon>Streptosporangium</taxon>
    </lineage>
</organism>
<dbReference type="Proteomes" id="UP001501251">
    <property type="component" value="Unassembled WGS sequence"/>
</dbReference>
<feature type="region of interest" description="Disordered" evidence="1">
    <location>
        <begin position="1"/>
        <end position="160"/>
    </location>
</feature>
<evidence type="ECO:0000313" key="3">
    <source>
        <dbReference type="Proteomes" id="UP001501251"/>
    </source>
</evidence>
<feature type="compositionally biased region" description="Basic and acidic residues" evidence="1">
    <location>
        <begin position="90"/>
        <end position="133"/>
    </location>
</feature>
<evidence type="ECO:0000256" key="1">
    <source>
        <dbReference type="SAM" id="MobiDB-lite"/>
    </source>
</evidence>
<accession>A0ABP8BL03</accession>
<feature type="compositionally biased region" description="Basic and acidic residues" evidence="1">
    <location>
        <begin position="39"/>
        <end position="83"/>
    </location>
</feature>
<dbReference type="EMBL" id="BAABAQ010000020">
    <property type="protein sequence ID" value="GAA4209367.1"/>
    <property type="molecule type" value="Genomic_DNA"/>
</dbReference>
<name>A0ABP8BL03_9ACTN</name>
<evidence type="ECO:0000313" key="2">
    <source>
        <dbReference type="EMBL" id="GAA4209367.1"/>
    </source>
</evidence>
<reference evidence="3" key="1">
    <citation type="journal article" date="2019" name="Int. J. Syst. Evol. Microbiol.">
        <title>The Global Catalogue of Microorganisms (GCM) 10K type strain sequencing project: providing services to taxonomists for standard genome sequencing and annotation.</title>
        <authorList>
            <consortium name="The Broad Institute Genomics Platform"/>
            <consortium name="The Broad Institute Genome Sequencing Center for Infectious Disease"/>
            <person name="Wu L."/>
            <person name="Ma J."/>
        </authorList>
    </citation>
    <scope>NUCLEOTIDE SEQUENCE [LARGE SCALE GENOMIC DNA]</scope>
    <source>
        <strain evidence="3">JCM 17388</strain>
    </source>
</reference>
<comment type="caution">
    <text evidence="2">The sequence shown here is derived from an EMBL/GenBank/DDBJ whole genome shotgun (WGS) entry which is preliminary data.</text>
</comment>
<protein>
    <submittedName>
        <fullName evidence="2">Uncharacterized protein</fullName>
    </submittedName>
</protein>